<evidence type="ECO:0000313" key="7">
    <source>
        <dbReference type="EMBL" id="KAH8984445.1"/>
    </source>
</evidence>
<dbReference type="EMBL" id="JAKELL010000076">
    <property type="protein sequence ID" value="KAH8984445.1"/>
    <property type="molecule type" value="Genomic_DNA"/>
</dbReference>
<comment type="cofactor">
    <cofactor evidence="1 6">
        <name>Mg(2+)</name>
        <dbReference type="ChEBI" id="CHEBI:18420"/>
    </cofactor>
</comment>
<gene>
    <name evidence="7" type="ORF">EDB92DRAFT_2070942</name>
</gene>
<dbReference type="PANTHER" id="PTHR35201:SF4">
    <property type="entry name" value="BETA-PINACENE SYNTHASE-RELATED"/>
    <property type="match status" value="1"/>
</dbReference>
<dbReference type="GO" id="GO:0010333">
    <property type="term" value="F:terpene synthase activity"/>
    <property type="evidence" value="ECO:0007669"/>
    <property type="project" value="InterPro"/>
</dbReference>
<keyword evidence="8" id="KW-1185">Reference proteome</keyword>
<evidence type="ECO:0000256" key="5">
    <source>
        <dbReference type="ARBA" id="ARBA00023239"/>
    </source>
</evidence>
<dbReference type="AlphaFoldDB" id="A0AAD4L9E4"/>
<accession>A0AAD4L9E4</accession>
<comment type="caution">
    <text evidence="7">The sequence shown here is derived from an EMBL/GenBank/DDBJ whole genome shotgun (WGS) entry which is preliminary data.</text>
</comment>
<proteinExistence type="inferred from homology"/>
<dbReference type="SFLD" id="SFLDS00005">
    <property type="entry name" value="Isoprenoid_Synthase_Type_I"/>
    <property type="match status" value="1"/>
</dbReference>
<evidence type="ECO:0000256" key="3">
    <source>
        <dbReference type="ARBA" id="ARBA00022723"/>
    </source>
</evidence>
<evidence type="ECO:0000256" key="6">
    <source>
        <dbReference type="RuleBase" id="RU366034"/>
    </source>
</evidence>
<dbReference type="SFLD" id="SFLDG01020">
    <property type="entry name" value="Terpene_Cyclase_Like_2"/>
    <property type="match status" value="1"/>
</dbReference>
<comment type="similarity">
    <text evidence="2 6">Belongs to the terpene synthase family.</text>
</comment>
<dbReference type="PANTHER" id="PTHR35201">
    <property type="entry name" value="TERPENE SYNTHASE"/>
    <property type="match status" value="1"/>
</dbReference>
<dbReference type="GO" id="GO:0046872">
    <property type="term" value="F:metal ion binding"/>
    <property type="evidence" value="ECO:0007669"/>
    <property type="project" value="UniProtKB-KW"/>
</dbReference>
<keyword evidence="3 6" id="KW-0479">Metal-binding</keyword>
<evidence type="ECO:0000256" key="1">
    <source>
        <dbReference type="ARBA" id="ARBA00001946"/>
    </source>
</evidence>
<keyword evidence="4 6" id="KW-0460">Magnesium</keyword>
<sequence length="347" mass="39716">MMSEHPQFRLPNLLAQWPWPRAVNKHYEEIKFQFDEWVHSFEALDTKSQKLFDRCNFALLASLGYPLLDKESLLVACELMALFFIYDEYTDTLDEAGARICADAVMDALRNPHKERPQGEPKPGEIAKQFWLHAIKVASGPAQKRLLNSFGPYVYAVVEEAADRDQGRIRGIKDYLDLRVHASAAYCTLFPIEMGLDIPDEVMTHPAMKTFLDQIVYPLCLTNDLYSYNIEQAVPGHTAHNLLTVVMNEKGVDLNGALDWYTEYNEAKLAKSLEQHQKLPSWGPEMDLVVTAFVEGVGYWMRGHDCWSFEAERYFGTKGPEIQKHRMVTLFPKSTEMTPMMARPSAD</sequence>
<dbReference type="Proteomes" id="UP001201163">
    <property type="component" value="Unassembled WGS sequence"/>
</dbReference>
<reference evidence="7" key="1">
    <citation type="submission" date="2022-01" db="EMBL/GenBank/DDBJ databases">
        <title>Comparative genomics reveals a dynamic genome evolution in the ectomycorrhizal milk-cap (Lactarius) mushrooms.</title>
        <authorList>
            <consortium name="DOE Joint Genome Institute"/>
            <person name="Lebreton A."/>
            <person name="Tang N."/>
            <person name="Kuo A."/>
            <person name="LaButti K."/>
            <person name="Drula E."/>
            <person name="Barry K."/>
            <person name="Clum A."/>
            <person name="Lipzen A."/>
            <person name="Mousain D."/>
            <person name="Ng V."/>
            <person name="Wang R."/>
            <person name="Wang X."/>
            <person name="Dai Y."/>
            <person name="Henrissat B."/>
            <person name="Grigoriev I.V."/>
            <person name="Guerin-Laguette A."/>
            <person name="Yu F."/>
            <person name="Martin F.M."/>
        </authorList>
    </citation>
    <scope>NUCLEOTIDE SEQUENCE</scope>
    <source>
        <strain evidence="7">QP</strain>
    </source>
</reference>
<protein>
    <recommendedName>
        <fullName evidence="6">Terpene synthase</fullName>
        <ecNumber evidence="6">4.2.3.-</ecNumber>
    </recommendedName>
</protein>
<name>A0AAD4L9E4_9AGAM</name>
<dbReference type="SUPFAM" id="SSF48576">
    <property type="entry name" value="Terpenoid synthases"/>
    <property type="match status" value="1"/>
</dbReference>
<dbReference type="InterPro" id="IPR008949">
    <property type="entry name" value="Isoprenoid_synthase_dom_sf"/>
</dbReference>
<organism evidence="7 8">
    <name type="scientific">Lactarius akahatsu</name>
    <dbReference type="NCBI Taxonomy" id="416441"/>
    <lineage>
        <taxon>Eukaryota</taxon>
        <taxon>Fungi</taxon>
        <taxon>Dikarya</taxon>
        <taxon>Basidiomycota</taxon>
        <taxon>Agaricomycotina</taxon>
        <taxon>Agaricomycetes</taxon>
        <taxon>Russulales</taxon>
        <taxon>Russulaceae</taxon>
        <taxon>Lactarius</taxon>
    </lineage>
</organism>
<evidence type="ECO:0000256" key="2">
    <source>
        <dbReference type="ARBA" id="ARBA00006333"/>
    </source>
</evidence>
<evidence type="ECO:0000256" key="4">
    <source>
        <dbReference type="ARBA" id="ARBA00022842"/>
    </source>
</evidence>
<dbReference type="EC" id="4.2.3.-" evidence="6"/>
<dbReference type="Gene3D" id="1.10.600.10">
    <property type="entry name" value="Farnesyl Diphosphate Synthase"/>
    <property type="match status" value="1"/>
</dbReference>
<dbReference type="GO" id="GO:0008299">
    <property type="term" value="P:isoprenoid biosynthetic process"/>
    <property type="evidence" value="ECO:0007669"/>
    <property type="project" value="UniProtKB-ARBA"/>
</dbReference>
<keyword evidence="5 6" id="KW-0456">Lyase</keyword>
<dbReference type="Pfam" id="PF19086">
    <property type="entry name" value="Terpene_syn_C_2"/>
    <property type="match status" value="1"/>
</dbReference>
<evidence type="ECO:0000313" key="8">
    <source>
        <dbReference type="Proteomes" id="UP001201163"/>
    </source>
</evidence>
<dbReference type="InterPro" id="IPR034686">
    <property type="entry name" value="Terpene_cyclase-like_2"/>
</dbReference>